<name>A0A1H0S0Q5_9ACTN</name>
<accession>A0A1H0S0Q5</accession>
<dbReference type="AlphaFoldDB" id="A0A1H0S0Q5"/>
<dbReference type="EMBL" id="FNIE01000025">
    <property type="protein sequence ID" value="SDP35330.1"/>
    <property type="molecule type" value="Genomic_DNA"/>
</dbReference>
<dbReference type="InterPro" id="IPR016169">
    <property type="entry name" value="FAD-bd_PCMH_sub2"/>
</dbReference>
<dbReference type="OrthoDB" id="9775082at2"/>
<dbReference type="Proteomes" id="UP000199341">
    <property type="component" value="Unassembled WGS sequence"/>
</dbReference>
<dbReference type="RefSeq" id="WP_093788394.1">
    <property type="nucleotide sequence ID" value="NZ_FNIE01000025.1"/>
</dbReference>
<dbReference type="InterPro" id="IPR016167">
    <property type="entry name" value="FAD-bd_PCMH_sub1"/>
</dbReference>
<dbReference type="PANTHER" id="PTHR42973">
    <property type="entry name" value="BINDING OXIDOREDUCTASE, PUTATIVE (AFU_ORTHOLOGUE AFUA_1G17690)-RELATED"/>
    <property type="match status" value="1"/>
</dbReference>
<evidence type="ECO:0000256" key="3">
    <source>
        <dbReference type="ARBA" id="ARBA00022630"/>
    </source>
</evidence>
<evidence type="ECO:0000313" key="8">
    <source>
        <dbReference type="Proteomes" id="UP000199341"/>
    </source>
</evidence>
<dbReference type="PANTHER" id="PTHR42973:SF39">
    <property type="entry name" value="FAD-BINDING PCMH-TYPE DOMAIN-CONTAINING PROTEIN"/>
    <property type="match status" value="1"/>
</dbReference>
<dbReference type="SUPFAM" id="SSF56176">
    <property type="entry name" value="FAD-binding/transporter-associated domain-like"/>
    <property type="match status" value="1"/>
</dbReference>
<keyword evidence="5" id="KW-0560">Oxidoreductase</keyword>
<dbReference type="Pfam" id="PF01565">
    <property type="entry name" value="FAD_binding_4"/>
    <property type="match status" value="1"/>
</dbReference>
<comment type="similarity">
    <text evidence="2">Belongs to the oxygen-dependent FAD-linked oxidoreductase family.</text>
</comment>
<dbReference type="InterPro" id="IPR016166">
    <property type="entry name" value="FAD-bd_PCMH"/>
</dbReference>
<evidence type="ECO:0000259" key="6">
    <source>
        <dbReference type="PROSITE" id="PS51387"/>
    </source>
</evidence>
<comment type="cofactor">
    <cofactor evidence="1">
        <name>FAD</name>
        <dbReference type="ChEBI" id="CHEBI:57692"/>
    </cofactor>
</comment>
<dbReference type="Gene3D" id="3.30.465.10">
    <property type="match status" value="1"/>
</dbReference>
<evidence type="ECO:0000256" key="2">
    <source>
        <dbReference type="ARBA" id="ARBA00005466"/>
    </source>
</evidence>
<dbReference type="Gene3D" id="3.40.462.20">
    <property type="match status" value="1"/>
</dbReference>
<sequence length="472" mass="50303">MSDLSHEFSGSEFRTGVTELQGRVRGPVLLPGDHGFVEECTAYNLLRTLRPVLVVGATDAGDVAAAVRFAADHGMPVAIKNRGHQMVLPDADRTLLITTHRLSGIAVNPEARTVRVGAGVRWSEVLPIAARHGLAPLAGSAPGVGVVGYTLGGGLSPLLGRSAGYAADHVRSMDVIMADGTARTVTPENDPDLYWALLGGKGNFAVVTAIEFGALPVTRFYGGGLWLPGERAKHVLSLWRTWQEELGRESTTSVAVQRLPELPTLPEPLRGAFVLHVRFAHLGDAAQGAALIAPLRAAATPLLDTLAERPYEQLGEIHLDPPAPLPYVEGSLGLRTFGADTLAAFTELTGPESDCPLVTVELRALGGALDEEPAVPNAVASRGLPFVTFAFGVGGPDEVAPMEEHLKSYVHALSPWADDRNVTNFVGPDDATTPADVRRHYGADRYARLSVLKRRYDPDNVFRVNHNIPPAS</sequence>
<dbReference type="InterPro" id="IPR050416">
    <property type="entry name" value="FAD-linked_Oxidoreductase"/>
</dbReference>
<dbReference type="GO" id="GO:0016491">
    <property type="term" value="F:oxidoreductase activity"/>
    <property type="evidence" value="ECO:0007669"/>
    <property type="project" value="UniProtKB-KW"/>
</dbReference>
<dbReference type="Pfam" id="PF08031">
    <property type="entry name" value="BBE"/>
    <property type="match status" value="1"/>
</dbReference>
<gene>
    <name evidence="7" type="ORF">SAMN05216259_1257</name>
</gene>
<evidence type="ECO:0000256" key="5">
    <source>
        <dbReference type="ARBA" id="ARBA00023002"/>
    </source>
</evidence>
<dbReference type="InterPro" id="IPR006094">
    <property type="entry name" value="Oxid_FAD_bind_N"/>
</dbReference>
<dbReference type="GO" id="GO:0071949">
    <property type="term" value="F:FAD binding"/>
    <property type="evidence" value="ECO:0007669"/>
    <property type="project" value="InterPro"/>
</dbReference>
<keyword evidence="8" id="KW-1185">Reference proteome</keyword>
<dbReference type="STRING" id="310781.SAMN05216259_1257"/>
<protein>
    <submittedName>
        <fullName evidence="7">FAD/FMN-containing dehydrogenase</fullName>
    </submittedName>
</protein>
<feature type="domain" description="FAD-binding PCMH-type" evidence="6">
    <location>
        <begin position="47"/>
        <end position="217"/>
    </location>
</feature>
<reference evidence="7 8" key="1">
    <citation type="submission" date="2016-10" db="EMBL/GenBank/DDBJ databases">
        <authorList>
            <person name="de Groot N.N."/>
        </authorList>
    </citation>
    <scope>NUCLEOTIDE SEQUENCE [LARGE SCALE GENOMIC DNA]</scope>
    <source>
        <strain evidence="7 8">CGMCC 4.2022</strain>
    </source>
</reference>
<evidence type="ECO:0000256" key="1">
    <source>
        <dbReference type="ARBA" id="ARBA00001974"/>
    </source>
</evidence>
<evidence type="ECO:0000256" key="4">
    <source>
        <dbReference type="ARBA" id="ARBA00022827"/>
    </source>
</evidence>
<dbReference type="InterPro" id="IPR012951">
    <property type="entry name" value="BBE"/>
</dbReference>
<dbReference type="InterPro" id="IPR036318">
    <property type="entry name" value="FAD-bd_PCMH-like_sf"/>
</dbReference>
<evidence type="ECO:0000313" key="7">
    <source>
        <dbReference type="EMBL" id="SDP35330.1"/>
    </source>
</evidence>
<proteinExistence type="inferred from homology"/>
<dbReference type="Gene3D" id="3.30.43.10">
    <property type="entry name" value="Uridine Diphospho-n-acetylenolpyruvylglucosamine Reductase, domain 2"/>
    <property type="match status" value="1"/>
</dbReference>
<dbReference type="PROSITE" id="PS51387">
    <property type="entry name" value="FAD_PCMH"/>
    <property type="match status" value="1"/>
</dbReference>
<keyword evidence="4" id="KW-0274">FAD</keyword>
<organism evidence="7 8">
    <name type="scientific">Actinacidiphila guanduensis</name>
    <dbReference type="NCBI Taxonomy" id="310781"/>
    <lineage>
        <taxon>Bacteria</taxon>
        <taxon>Bacillati</taxon>
        <taxon>Actinomycetota</taxon>
        <taxon>Actinomycetes</taxon>
        <taxon>Kitasatosporales</taxon>
        <taxon>Streptomycetaceae</taxon>
        <taxon>Actinacidiphila</taxon>
    </lineage>
</organism>
<keyword evidence="3" id="KW-0285">Flavoprotein</keyword>